<keyword evidence="1 7" id="KW-0732">Signal</keyword>
<keyword evidence="3" id="KW-0119">Carbohydrate metabolism</keyword>
<dbReference type="SMART" id="SM00060">
    <property type="entry name" value="FN3"/>
    <property type="match status" value="1"/>
</dbReference>
<dbReference type="Gene3D" id="2.70.50.50">
    <property type="entry name" value="chitin-binding protein cbp21"/>
    <property type="match status" value="1"/>
</dbReference>
<dbReference type="EMBL" id="BONK01000009">
    <property type="protein sequence ID" value="GIG21914.1"/>
    <property type="molecule type" value="Genomic_DNA"/>
</dbReference>
<keyword evidence="5" id="KW-0624">Polysaccharide degradation</keyword>
<evidence type="ECO:0000313" key="11">
    <source>
        <dbReference type="Proteomes" id="UP000632740"/>
    </source>
</evidence>
<dbReference type="InterPro" id="IPR051024">
    <property type="entry name" value="GlcNAc_Chitin_IntDeg"/>
</dbReference>
<name>A0A919P6K1_9CELL</name>
<dbReference type="Pfam" id="PF03067">
    <property type="entry name" value="LPMO_10"/>
    <property type="match status" value="1"/>
</dbReference>
<dbReference type="InterPro" id="IPR014756">
    <property type="entry name" value="Ig_E-set"/>
</dbReference>
<keyword evidence="2" id="KW-0378">Hydrolase</keyword>
<dbReference type="AlphaFoldDB" id="A0A919P6K1"/>
<dbReference type="SUPFAM" id="SSF49265">
    <property type="entry name" value="Fibronectin type III"/>
    <property type="match status" value="1"/>
</dbReference>
<evidence type="ECO:0000256" key="4">
    <source>
        <dbReference type="ARBA" id="ARBA00023295"/>
    </source>
</evidence>
<dbReference type="PROSITE" id="PS51173">
    <property type="entry name" value="CBM2"/>
    <property type="match status" value="1"/>
</dbReference>
<feature type="region of interest" description="Disordered" evidence="6">
    <location>
        <begin position="232"/>
        <end position="270"/>
    </location>
</feature>
<dbReference type="CDD" id="cd00063">
    <property type="entry name" value="FN3"/>
    <property type="match status" value="1"/>
</dbReference>
<dbReference type="SUPFAM" id="SSF81296">
    <property type="entry name" value="E set domains"/>
    <property type="match status" value="1"/>
</dbReference>
<dbReference type="Pfam" id="PF00553">
    <property type="entry name" value="CBM_2"/>
    <property type="match status" value="1"/>
</dbReference>
<evidence type="ECO:0000259" key="8">
    <source>
        <dbReference type="PROSITE" id="PS50853"/>
    </source>
</evidence>
<sequence>MSTTHALRRRAFVGAAIAGLAAALVVALPTSGAEAHGGLTFPQTRTYACYQDGLAGGAAAGQAGNVLPTNQRCKDALAVSNYPFYNWFGDLLSLIAGQHQTIPDGKLCGPDSKFDTFNTPASGWPTTTLQSGSTITFQYAAVVPHPGSFTTWVTKDGWDQTKPLGWADLEPAYFDRVLNPPVRQGGPAGPEYYWSAKLPNKSGRHILFSVWERTDSPESFYNCADVVFQGGTVTPTPTPTPTSTATPTPTPTPTNTGPVTDTTAPSTPGKPVLAAAAGTTASLTWTASTDNVGVQKYTVRDATTDAVLANPTSNSVTLSGLTPSTSYSVYVTASDVSGNVSAHSPTLTFSSGAADAAGCSVKFDVSNAWNGGFVGQVSVSNDSMTAISGWELKWTFTNGEKVTQAWNSVTTQTGTAVSAKNAAWNSTIDHHGSVSFGFQGTGTPKAPTGVTLNGTACTLA</sequence>
<dbReference type="PANTHER" id="PTHR34823:SF1">
    <property type="entry name" value="CHITIN-BINDING TYPE-4 DOMAIN-CONTAINING PROTEIN"/>
    <property type="match status" value="1"/>
</dbReference>
<feature type="signal peptide" evidence="7">
    <location>
        <begin position="1"/>
        <end position="35"/>
    </location>
</feature>
<dbReference type="GO" id="GO:0004553">
    <property type="term" value="F:hydrolase activity, hydrolyzing O-glycosyl compounds"/>
    <property type="evidence" value="ECO:0007669"/>
    <property type="project" value="InterPro"/>
</dbReference>
<dbReference type="InterPro" id="IPR004302">
    <property type="entry name" value="Cellulose/chitin-bd_N"/>
</dbReference>
<evidence type="ECO:0000256" key="2">
    <source>
        <dbReference type="ARBA" id="ARBA00022801"/>
    </source>
</evidence>
<dbReference type="Gene3D" id="2.60.40.290">
    <property type="match status" value="1"/>
</dbReference>
<dbReference type="PROSITE" id="PS51318">
    <property type="entry name" value="TAT"/>
    <property type="match status" value="1"/>
</dbReference>
<proteinExistence type="predicted"/>
<dbReference type="RefSeq" id="WP_203755430.1">
    <property type="nucleotide sequence ID" value="NZ_BONK01000009.1"/>
</dbReference>
<dbReference type="PROSITE" id="PS50853">
    <property type="entry name" value="FN3"/>
    <property type="match status" value="1"/>
</dbReference>
<feature type="domain" description="Fibronectin type-III" evidence="8">
    <location>
        <begin position="267"/>
        <end position="354"/>
    </location>
</feature>
<gene>
    <name evidence="10" type="primary">cpbD_1</name>
    <name evidence="10" type="ORF">Cch01nite_26380</name>
</gene>
<accession>A0A919P6K1</accession>
<dbReference type="GO" id="GO:0030247">
    <property type="term" value="F:polysaccharide binding"/>
    <property type="evidence" value="ECO:0007669"/>
    <property type="project" value="UniProtKB-UniRule"/>
</dbReference>
<evidence type="ECO:0000313" key="10">
    <source>
        <dbReference type="EMBL" id="GIG21914.1"/>
    </source>
</evidence>
<dbReference type="SUPFAM" id="SSF49384">
    <property type="entry name" value="Carbohydrate-binding domain"/>
    <property type="match status" value="1"/>
</dbReference>
<dbReference type="CDD" id="cd21177">
    <property type="entry name" value="LPMO_AA10"/>
    <property type="match status" value="1"/>
</dbReference>
<comment type="caution">
    <text evidence="10">The sequence shown here is derived from an EMBL/GenBank/DDBJ whole genome shotgun (WGS) entry which is preliminary data.</text>
</comment>
<dbReference type="InterPro" id="IPR012291">
    <property type="entry name" value="CBM2_carb-bd_dom_sf"/>
</dbReference>
<dbReference type="InterPro" id="IPR036116">
    <property type="entry name" value="FN3_sf"/>
</dbReference>
<organism evidence="10 11">
    <name type="scientific">Cellulomonas chitinilytica</name>
    <dbReference type="NCBI Taxonomy" id="398759"/>
    <lineage>
        <taxon>Bacteria</taxon>
        <taxon>Bacillati</taxon>
        <taxon>Actinomycetota</taxon>
        <taxon>Actinomycetes</taxon>
        <taxon>Micrococcales</taxon>
        <taxon>Cellulomonadaceae</taxon>
        <taxon>Cellulomonas</taxon>
    </lineage>
</organism>
<feature type="domain" description="CBM2" evidence="9">
    <location>
        <begin position="352"/>
        <end position="460"/>
    </location>
</feature>
<keyword evidence="11" id="KW-1185">Reference proteome</keyword>
<evidence type="ECO:0000256" key="3">
    <source>
        <dbReference type="ARBA" id="ARBA00023277"/>
    </source>
</evidence>
<evidence type="ECO:0000256" key="1">
    <source>
        <dbReference type="ARBA" id="ARBA00022729"/>
    </source>
</evidence>
<evidence type="ECO:0000256" key="5">
    <source>
        <dbReference type="ARBA" id="ARBA00023326"/>
    </source>
</evidence>
<dbReference type="Gene3D" id="2.60.40.10">
    <property type="entry name" value="Immunoglobulins"/>
    <property type="match status" value="1"/>
</dbReference>
<feature type="chain" id="PRO_5036942030" evidence="7">
    <location>
        <begin position="36"/>
        <end position="460"/>
    </location>
</feature>
<keyword evidence="4" id="KW-0326">Glycosidase</keyword>
<feature type="compositionally biased region" description="Low complexity" evidence="6">
    <location>
        <begin position="241"/>
        <end position="265"/>
    </location>
</feature>
<dbReference type="InterPro" id="IPR006311">
    <property type="entry name" value="TAT_signal"/>
</dbReference>
<dbReference type="InterPro" id="IPR003961">
    <property type="entry name" value="FN3_dom"/>
</dbReference>
<evidence type="ECO:0000259" key="9">
    <source>
        <dbReference type="PROSITE" id="PS51173"/>
    </source>
</evidence>
<protein>
    <submittedName>
        <fullName evidence="10">Chitin-binding protein</fullName>
    </submittedName>
</protein>
<dbReference type="InterPro" id="IPR013783">
    <property type="entry name" value="Ig-like_fold"/>
</dbReference>
<dbReference type="Pfam" id="PF00041">
    <property type="entry name" value="fn3"/>
    <property type="match status" value="1"/>
</dbReference>
<dbReference type="Proteomes" id="UP000632740">
    <property type="component" value="Unassembled WGS sequence"/>
</dbReference>
<dbReference type="SMART" id="SM00637">
    <property type="entry name" value="CBD_II"/>
    <property type="match status" value="1"/>
</dbReference>
<dbReference type="GO" id="GO:0000272">
    <property type="term" value="P:polysaccharide catabolic process"/>
    <property type="evidence" value="ECO:0007669"/>
    <property type="project" value="UniProtKB-KW"/>
</dbReference>
<evidence type="ECO:0000256" key="6">
    <source>
        <dbReference type="SAM" id="MobiDB-lite"/>
    </source>
</evidence>
<dbReference type="PANTHER" id="PTHR34823">
    <property type="entry name" value="GLCNAC-BINDING PROTEIN A"/>
    <property type="match status" value="1"/>
</dbReference>
<dbReference type="InterPro" id="IPR001919">
    <property type="entry name" value="CBD2"/>
</dbReference>
<reference evidence="10" key="1">
    <citation type="submission" date="2021-01" db="EMBL/GenBank/DDBJ databases">
        <title>Whole genome shotgun sequence of Cellulomonas chitinilytica NBRC 110799.</title>
        <authorList>
            <person name="Komaki H."/>
            <person name="Tamura T."/>
        </authorList>
    </citation>
    <scope>NUCLEOTIDE SEQUENCE</scope>
    <source>
        <strain evidence="10">NBRC 110799</strain>
    </source>
</reference>
<dbReference type="InterPro" id="IPR008965">
    <property type="entry name" value="CBM2/CBM3_carb-bd_dom_sf"/>
</dbReference>
<evidence type="ECO:0000256" key="7">
    <source>
        <dbReference type="SAM" id="SignalP"/>
    </source>
</evidence>